<proteinExistence type="predicted"/>
<keyword evidence="1" id="KW-0732">Signal</keyword>
<accession>A0AB39TPE3</accession>
<protein>
    <submittedName>
        <fullName evidence="2">Uncharacterized protein</fullName>
    </submittedName>
</protein>
<feature type="signal peptide" evidence="1">
    <location>
        <begin position="1"/>
        <end position="36"/>
    </location>
</feature>
<gene>
    <name evidence="2" type="ORF">AB2U05_22705</name>
</gene>
<dbReference type="EMBL" id="CP163445">
    <property type="protein sequence ID" value="XDQ81069.1"/>
    <property type="molecule type" value="Genomic_DNA"/>
</dbReference>
<feature type="chain" id="PRO_5044239133" evidence="1">
    <location>
        <begin position="37"/>
        <end position="703"/>
    </location>
</feature>
<dbReference type="RefSeq" id="WP_369184077.1">
    <property type="nucleotide sequence ID" value="NZ_CP163445.1"/>
</dbReference>
<evidence type="ECO:0000256" key="1">
    <source>
        <dbReference type="SAM" id="SignalP"/>
    </source>
</evidence>
<reference evidence="2" key="1">
    <citation type="submission" date="2024-07" db="EMBL/GenBank/DDBJ databases">
        <authorList>
            <person name="Yu S.T."/>
        </authorList>
    </citation>
    <scope>NUCLEOTIDE SEQUENCE</scope>
    <source>
        <strain evidence="2">Y1</strain>
    </source>
</reference>
<sequence>MSSSKLSKLTRVALAASIAASGAIAVTALTPTVASAATTSTVGGQISRSEILSRAQYWFSQNPGLTYNQGGTFRDSSGRSYRTDCSGYVSMAWHLGYSANTQSLWDSESYEIPRSDLRAGDILDSYYNHVILFEKWDDDAHTTFSYYSFGSTPVKHRTGVSINGTLDSHPNSEYHARRYKNVVEDVNVSPSSLPAGTLVKSPNGPSVKVIINGAGVPVAGSDVGADGYDLSKIVTVDDGAFNALPTVPPSGTVVHDQGGGAARYVVVGGAALPISGNDWTADGYNTRADLGVPTSWLQGAVGNTLSTGLVVMDQSGSDPSRYVIVNGTALHISGAEWTADGYDKQTLMGVPGDWLKSAAAGSLASGTVVMDQSGSDPNRYVMVNGAALHISGDEWTADGYNLRPLMGVPGQWLNAAAAKAPADGTVVKDEAGGSARYAMVGGAAAPISGTEWTANGYDKQPTLGVPGAWLGAAAAKSPADGTVLADSAGTDPSRYVVVGGAAAHISGAEWTADGYNGKPLAAAPGSWLGTLTKKGVADGTLIKGQAGTDPSVYVMVNNSALPLTGAEFTTSYANQPVVGAPEEWEAAQAARPLANGTLVKNVNGTDPGVYVMAGGMAVLLSGADYTGYGYDKLPLRAVPGTWEQAAAAKAAPADGTLIQSSDSATVWQVVGGSKKAAAAGSYNAADVVKVPTALTAKLPTVTA</sequence>
<organism evidence="2">
    <name type="scientific">Streptomyces sp. Y1</name>
    <dbReference type="NCBI Taxonomy" id="3238634"/>
    <lineage>
        <taxon>Bacteria</taxon>
        <taxon>Bacillati</taxon>
        <taxon>Actinomycetota</taxon>
        <taxon>Actinomycetes</taxon>
        <taxon>Kitasatosporales</taxon>
        <taxon>Streptomycetaceae</taxon>
        <taxon>Streptomyces</taxon>
    </lineage>
</organism>
<dbReference type="AlphaFoldDB" id="A0AB39TPE3"/>
<evidence type="ECO:0000313" key="2">
    <source>
        <dbReference type="EMBL" id="XDQ81069.1"/>
    </source>
</evidence>
<name>A0AB39TPE3_9ACTN</name>
<dbReference type="Gene3D" id="3.90.1720.10">
    <property type="entry name" value="endopeptidase domain like (from Nostoc punctiforme)"/>
    <property type="match status" value="1"/>
</dbReference>